<feature type="transmembrane region" description="Helical" evidence="7">
    <location>
        <begin position="212"/>
        <end position="236"/>
    </location>
</feature>
<evidence type="ECO:0000256" key="7">
    <source>
        <dbReference type="SAM" id="Phobius"/>
    </source>
</evidence>
<evidence type="ECO:0000313" key="10">
    <source>
        <dbReference type="Proteomes" id="UP000186110"/>
    </source>
</evidence>
<dbReference type="InterPro" id="IPR003660">
    <property type="entry name" value="HAMP_dom"/>
</dbReference>
<evidence type="ECO:0000256" key="2">
    <source>
        <dbReference type="ARBA" id="ARBA00012438"/>
    </source>
</evidence>
<dbReference type="EC" id="2.7.13.3" evidence="2"/>
<dbReference type="Gene3D" id="6.10.340.10">
    <property type="match status" value="1"/>
</dbReference>
<keyword evidence="6" id="KW-0902">Two-component regulatory system</keyword>
<comment type="catalytic activity">
    <reaction evidence="1">
        <text>ATP + protein L-histidine = ADP + protein N-phospho-L-histidine.</text>
        <dbReference type="EC" id="2.7.13.3"/>
    </reaction>
</comment>
<dbReference type="RefSeq" id="WP_029709771.1">
    <property type="nucleotide sequence ID" value="NZ_CP019239.1"/>
</dbReference>
<evidence type="ECO:0000256" key="1">
    <source>
        <dbReference type="ARBA" id="ARBA00000085"/>
    </source>
</evidence>
<dbReference type="CDD" id="cd06225">
    <property type="entry name" value="HAMP"/>
    <property type="match status" value="1"/>
</dbReference>
<keyword evidence="7" id="KW-0812">Transmembrane</keyword>
<dbReference type="GO" id="GO:0004673">
    <property type="term" value="F:protein histidine kinase activity"/>
    <property type="evidence" value="ECO:0007669"/>
    <property type="project" value="UniProtKB-EC"/>
</dbReference>
<dbReference type="Pfam" id="PF11845">
    <property type="entry name" value="Tll0287-like"/>
    <property type="match status" value="1"/>
</dbReference>
<evidence type="ECO:0000256" key="6">
    <source>
        <dbReference type="ARBA" id="ARBA00023012"/>
    </source>
</evidence>
<evidence type="ECO:0000256" key="5">
    <source>
        <dbReference type="ARBA" id="ARBA00022777"/>
    </source>
</evidence>
<gene>
    <name evidence="9" type="ORF">RS694_14215</name>
</gene>
<dbReference type="GO" id="GO:0016020">
    <property type="term" value="C:membrane"/>
    <property type="evidence" value="ECO:0007669"/>
    <property type="project" value="InterPro"/>
</dbReference>
<dbReference type="InterPro" id="IPR050428">
    <property type="entry name" value="TCS_sensor_his_kinase"/>
</dbReference>
<dbReference type="Pfam" id="PF00672">
    <property type="entry name" value="HAMP"/>
    <property type="match status" value="1"/>
</dbReference>
<keyword evidence="7" id="KW-1133">Transmembrane helix</keyword>
<dbReference type="eggNOG" id="COG2972">
    <property type="taxonomic scope" value="Bacteria"/>
</dbReference>
<proteinExistence type="predicted"/>
<dbReference type="Proteomes" id="UP000186110">
    <property type="component" value="Chromosome"/>
</dbReference>
<dbReference type="KEGG" id="rsb:RS694_14215"/>
<dbReference type="PANTHER" id="PTHR45436">
    <property type="entry name" value="SENSOR HISTIDINE KINASE YKOH"/>
    <property type="match status" value="1"/>
</dbReference>
<feature type="transmembrane region" description="Helical" evidence="7">
    <location>
        <begin position="7"/>
        <end position="25"/>
    </location>
</feature>
<dbReference type="AlphaFoldDB" id="A0A1P8KC32"/>
<dbReference type="SMART" id="SM00304">
    <property type="entry name" value="HAMP"/>
    <property type="match status" value="1"/>
</dbReference>
<evidence type="ECO:0000256" key="3">
    <source>
        <dbReference type="ARBA" id="ARBA00022553"/>
    </source>
</evidence>
<evidence type="ECO:0000256" key="4">
    <source>
        <dbReference type="ARBA" id="ARBA00022679"/>
    </source>
</evidence>
<protein>
    <recommendedName>
        <fullName evidence="2">histidine kinase</fullName>
        <ecNumber evidence="2">2.7.13.3</ecNumber>
    </recommendedName>
</protein>
<keyword evidence="4" id="KW-0808">Transferase</keyword>
<keyword evidence="5" id="KW-0418">Kinase</keyword>
<dbReference type="PANTHER" id="PTHR45436:SF5">
    <property type="entry name" value="SENSOR HISTIDINE KINASE TRCS"/>
    <property type="match status" value="1"/>
</dbReference>
<dbReference type="STRING" id="1484693.RS694_14215"/>
<evidence type="ECO:0000313" key="9">
    <source>
        <dbReference type="EMBL" id="APW43572.1"/>
    </source>
</evidence>
<sequence length="292" mass="32579">MGLRLKFNLVLIMVFLVGFAAAGFISRELLQANAREEVVRNARLLMDTALAVRSYTVEQIKPHLDPQLNEVFLPQTVPAYAATETLAHVQKKYPDYGYKEATLNPTNPRDRATDWESDLVQQFRQNGEYKELISERSGATGRQLYIAKPIQISNPACLACHSVPANAPASMIKIYGEANGFGWKHNEIIGAQVVTVPMDIPIRNADRALKTFMASLAGVFFVVFIVLNLMLSWLIVRPIRRMSQSADKISTGDFDVPEFADGGKDEVAVLGSAFNRMRRSLDKAMQMIERGD</sequence>
<dbReference type="InterPro" id="IPR021796">
    <property type="entry name" value="Tll0287-like_dom"/>
</dbReference>
<keyword evidence="7" id="KW-0472">Membrane</keyword>
<dbReference type="EMBL" id="CP019239">
    <property type="protein sequence ID" value="APW43572.1"/>
    <property type="molecule type" value="Genomic_DNA"/>
</dbReference>
<keyword evidence="10" id="KW-1185">Reference proteome</keyword>
<reference evidence="9 10" key="1">
    <citation type="submission" date="2017-01" db="EMBL/GenBank/DDBJ databases">
        <authorList>
            <person name="Mah S.A."/>
            <person name="Swanson W.J."/>
            <person name="Moy G.W."/>
            <person name="Vacquier V.D."/>
        </authorList>
    </citation>
    <scope>NUCLEOTIDE SEQUENCE [LARGE SCALE GENOMIC DNA]</scope>
    <source>
        <strain evidence="9 10">DSM 22694</strain>
    </source>
</reference>
<dbReference type="PROSITE" id="PS50885">
    <property type="entry name" value="HAMP"/>
    <property type="match status" value="1"/>
</dbReference>
<accession>A0A1P8KC32</accession>
<feature type="domain" description="HAMP" evidence="8">
    <location>
        <begin position="233"/>
        <end position="286"/>
    </location>
</feature>
<name>A0A1P8KC32_9BURK</name>
<dbReference type="SUPFAM" id="SSF158472">
    <property type="entry name" value="HAMP domain-like"/>
    <property type="match status" value="1"/>
</dbReference>
<organism evidence="9 10">
    <name type="scientific">Rhodoferax saidenbachensis</name>
    <dbReference type="NCBI Taxonomy" id="1484693"/>
    <lineage>
        <taxon>Bacteria</taxon>
        <taxon>Pseudomonadati</taxon>
        <taxon>Pseudomonadota</taxon>
        <taxon>Betaproteobacteria</taxon>
        <taxon>Burkholderiales</taxon>
        <taxon>Comamonadaceae</taxon>
        <taxon>Rhodoferax</taxon>
    </lineage>
</organism>
<keyword evidence="3" id="KW-0597">Phosphoprotein</keyword>
<evidence type="ECO:0000259" key="8">
    <source>
        <dbReference type="PROSITE" id="PS50885"/>
    </source>
</evidence>
<dbReference type="GO" id="GO:0000160">
    <property type="term" value="P:phosphorelay signal transduction system"/>
    <property type="evidence" value="ECO:0007669"/>
    <property type="project" value="UniProtKB-KW"/>
</dbReference>